<feature type="compositionally biased region" description="Low complexity" evidence="8">
    <location>
        <begin position="548"/>
        <end position="558"/>
    </location>
</feature>
<feature type="domain" description="ZP" evidence="10">
    <location>
        <begin position="627"/>
        <end position="883"/>
    </location>
</feature>
<feature type="compositionally biased region" description="Pro residues" evidence="8">
    <location>
        <begin position="221"/>
        <end position="231"/>
    </location>
</feature>
<keyword evidence="4 9" id="KW-0812">Transmembrane</keyword>
<evidence type="ECO:0000259" key="10">
    <source>
        <dbReference type="PROSITE" id="PS51034"/>
    </source>
</evidence>
<dbReference type="InterPro" id="IPR056953">
    <property type="entry name" value="CUT_N"/>
</dbReference>
<keyword evidence="11" id="KW-1185">Reference proteome</keyword>
<feature type="transmembrane region" description="Helical" evidence="9">
    <location>
        <begin position="964"/>
        <end position="987"/>
    </location>
</feature>
<dbReference type="Pfam" id="PF25301">
    <property type="entry name" value="CUT_C"/>
    <property type="match status" value="1"/>
</dbReference>
<dbReference type="PROSITE" id="PS51034">
    <property type="entry name" value="ZP_2"/>
    <property type="match status" value="1"/>
</dbReference>
<keyword evidence="5" id="KW-0732">Signal</keyword>
<dbReference type="SMART" id="SM00241">
    <property type="entry name" value="ZP"/>
    <property type="match status" value="1"/>
</dbReference>
<feature type="region of interest" description="Disordered" evidence="8">
    <location>
        <begin position="169"/>
        <end position="613"/>
    </location>
</feature>
<feature type="compositionally biased region" description="Polar residues" evidence="8">
    <location>
        <begin position="94"/>
        <end position="106"/>
    </location>
</feature>
<keyword evidence="3" id="KW-1003">Cell membrane</keyword>
<dbReference type="InterPro" id="IPR051962">
    <property type="entry name" value="Cuticlin"/>
</dbReference>
<feature type="compositionally biased region" description="Pro residues" evidence="8">
    <location>
        <begin position="456"/>
        <end position="469"/>
    </location>
</feature>
<dbReference type="PANTHER" id="PTHR22907:SF46">
    <property type="entry name" value="ZP DOMAIN-CONTAINING PROTEIN"/>
    <property type="match status" value="1"/>
</dbReference>
<keyword evidence="2" id="KW-0193">Cuticle</keyword>
<keyword evidence="7 9" id="KW-0472">Membrane</keyword>
<evidence type="ECO:0000313" key="12">
    <source>
        <dbReference type="WBParaSite" id="ACRNAN_Path_1000.g3843.t1"/>
    </source>
</evidence>
<feature type="compositionally biased region" description="Low complexity" evidence="8">
    <location>
        <begin position="439"/>
        <end position="455"/>
    </location>
</feature>
<protein>
    <submittedName>
        <fullName evidence="12">ZP domain-containing protein</fullName>
    </submittedName>
</protein>
<name>A0A914BU87_9BILA</name>
<feature type="compositionally biased region" description="Polar residues" evidence="8">
    <location>
        <begin position="282"/>
        <end position="300"/>
    </location>
</feature>
<feature type="compositionally biased region" description="Low complexity" evidence="8">
    <location>
        <begin position="335"/>
        <end position="356"/>
    </location>
</feature>
<dbReference type="GO" id="GO:0005886">
    <property type="term" value="C:plasma membrane"/>
    <property type="evidence" value="ECO:0007669"/>
    <property type="project" value="UniProtKB-SubCell"/>
</dbReference>
<comment type="subcellular location">
    <subcellularLocation>
        <location evidence="1">Cell membrane</location>
        <topology evidence="1">Single-pass type I membrane protein</topology>
    </subcellularLocation>
</comment>
<evidence type="ECO:0000256" key="3">
    <source>
        <dbReference type="ARBA" id="ARBA00022475"/>
    </source>
</evidence>
<organism evidence="11 12">
    <name type="scientific">Acrobeloides nanus</name>
    <dbReference type="NCBI Taxonomy" id="290746"/>
    <lineage>
        <taxon>Eukaryota</taxon>
        <taxon>Metazoa</taxon>
        <taxon>Ecdysozoa</taxon>
        <taxon>Nematoda</taxon>
        <taxon>Chromadorea</taxon>
        <taxon>Rhabditida</taxon>
        <taxon>Tylenchina</taxon>
        <taxon>Cephalobomorpha</taxon>
        <taxon>Cephaloboidea</taxon>
        <taxon>Cephalobidae</taxon>
        <taxon>Acrobeloides</taxon>
    </lineage>
</organism>
<evidence type="ECO:0000256" key="5">
    <source>
        <dbReference type="ARBA" id="ARBA00022729"/>
    </source>
</evidence>
<dbReference type="Pfam" id="PF25057">
    <property type="entry name" value="CUT_N"/>
    <property type="match status" value="1"/>
</dbReference>
<evidence type="ECO:0000256" key="2">
    <source>
        <dbReference type="ARBA" id="ARBA00022460"/>
    </source>
</evidence>
<feature type="compositionally biased region" description="Pro residues" evidence="8">
    <location>
        <begin position="54"/>
        <end position="80"/>
    </location>
</feature>
<feature type="compositionally biased region" description="Pro residues" evidence="8">
    <location>
        <begin position="559"/>
        <end position="576"/>
    </location>
</feature>
<feature type="compositionally biased region" description="Low complexity" evidence="8">
    <location>
        <begin position="416"/>
        <end position="428"/>
    </location>
</feature>
<evidence type="ECO:0000256" key="8">
    <source>
        <dbReference type="SAM" id="MobiDB-lite"/>
    </source>
</evidence>
<proteinExistence type="predicted"/>
<feature type="compositionally biased region" description="Pro residues" evidence="8">
    <location>
        <begin position="521"/>
        <end position="547"/>
    </location>
</feature>
<evidence type="ECO:0000256" key="9">
    <source>
        <dbReference type="SAM" id="Phobius"/>
    </source>
</evidence>
<feature type="compositionally biased region" description="Low complexity" evidence="8">
    <location>
        <begin position="489"/>
        <end position="516"/>
    </location>
</feature>
<dbReference type="AlphaFoldDB" id="A0A914BU87"/>
<feature type="compositionally biased region" description="Polar residues" evidence="8">
    <location>
        <begin position="474"/>
        <end position="484"/>
    </location>
</feature>
<evidence type="ECO:0000256" key="4">
    <source>
        <dbReference type="ARBA" id="ARBA00022692"/>
    </source>
</evidence>
<dbReference type="GO" id="GO:0042302">
    <property type="term" value="F:structural constituent of cuticle"/>
    <property type="evidence" value="ECO:0007669"/>
    <property type="project" value="UniProtKB-KW"/>
</dbReference>
<feature type="region of interest" description="Disordered" evidence="8">
    <location>
        <begin position="1"/>
        <end position="111"/>
    </location>
</feature>
<evidence type="ECO:0000256" key="6">
    <source>
        <dbReference type="ARBA" id="ARBA00022989"/>
    </source>
</evidence>
<dbReference type="InterPro" id="IPR057475">
    <property type="entry name" value="CUT_C"/>
</dbReference>
<reference evidence="12" key="1">
    <citation type="submission" date="2022-11" db="UniProtKB">
        <authorList>
            <consortium name="WormBaseParasite"/>
        </authorList>
    </citation>
    <scope>IDENTIFICATION</scope>
</reference>
<evidence type="ECO:0000256" key="1">
    <source>
        <dbReference type="ARBA" id="ARBA00004251"/>
    </source>
</evidence>
<dbReference type="InterPro" id="IPR001507">
    <property type="entry name" value="ZP_dom"/>
</dbReference>
<feature type="compositionally biased region" description="Pro residues" evidence="8">
    <location>
        <begin position="251"/>
        <end position="265"/>
    </location>
</feature>
<evidence type="ECO:0000256" key="7">
    <source>
        <dbReference type="ARBA" id="ARBA00023136"/>
    </source>
</evidence>
<dbReference type="PANTHER" id="PTHR22907">
    <property type="entry name" value="GH04558P"/>
    <property type="match status" value="1"/>
</dbReference>
<feature type="compositionally biased region" description="Low complexity" evidence="8">
    <location>
        <begin position="577"/>
        <end position="591"/>
    </location>
</feature>
<sequence>MLFGTDFQETSEARAAPIYIGESPGQLPPGQENYAPQNSQPREEAYLNQQQPEYFPPEVPVHSPPPRPSPRPELQPPPSSYVPKATLEGIHWSQPKNSYPSQNPQPGCNGPNCFHIPSGVSYYSPQRNAVNQDKKRPVLVISNQVKGGQNVPQSRPHVEYNVAKGLPIVQSNANYPPPNPKPFESSYGGSWDEQSSQPPQHEPAYEQPNLPPSQNYGNAPARPPAYPPTHAPPQNYFATSEKNPYELEQPRQPPYPTPPAPPPINENPYAEVPTRPPESPYPQEQETPSPREQVTPSQPEYEQPGTPAGTPPPPRYETPRATTSQPGPTPPPVYETPTEGYEQTPPIPRTSTTPSPYVESYTTTTTPSPFVEEYATTTPPQTPPRATPASTTPRQYPSTTPPYQEFSEEYPRESTEYGTTTGGEYTPSSTPPPPEREFPSTPQRPRTGTPRTPGTPRVPYPSTSPPYAPPSTTQREFPSTRSEYPTTPPRFRTSSTTPFEETTPPYEEFTSSPPYYERTRPTPPFYPPSSPRPPSPRLPSPQPPGKPPSVFVPGKPFVPQIPPFHPMRPVPPPGLPPASVATPPYGGYTTYTPPPFEGRTPTRPRPSQPPHERMVVPNRIRGKAQVVCLENGIEFKISTLFPFTGQIFSHDKKRVPECMHNFEQSYNVSVTFPFLECGVPNSGEENLQTQYHMQIIVMIEQPDKSTSIQSFMAQCVEQKVKYKKKEIPKRIEEALEELRLVPQKLEQKAPIPEVKMKIVKEVEHHKEGDGEEVDTVEIGTPLRVEWNLQPESDAYGFHVRNCIVVDIVSGAEHKVIDDKGCSTDINIFAHPHYDTYHDIARVHWHAFKVPDNSQLSIRCDIQICTDIPDASGKTSCEAIPTPPFCADLITSPMNSVLFDVEGNMVKRHVEKTRDSSSFHQRVHAEICLGNATTTECERRNVETITQEIALPKITTIQTSCPQRIWMSIATGLSTSLFIFSAGLNLYVRRRKRVDQFNLK</sequence>
<evidence type="ECO:0000313" key="11">
    <source>
        <dbReference type="Proteomes" id="UP000887540"/>
    </source>
</evidence>
<accession>A0A914BU87</accession>
<dbReference type="WBParaSite" id="ACRNAN_Path_1000.g3843.t1">
    <property type="protein sequence ID" value="ACRNAN_Path_1000.g3843.t1"/>
    <property type="gene ID" value="ACRNAN_Path_1000.g3843"/>
</dbReference>
<keyword evidence="6 9" id="KW-1133">Transmembrane helix</keyword>
<dbReference type="Proteomes" id="UP000887540">
    <property type="component" value="Unplaced"/>
</dbReference>